<accession>A0ACB7XA82</accession>
<protein>
    <submittedName>
        <fullName evidence="1">Uncharacterized protein</fullName>
    </submittedName>
</protein>
<evidence type="ECO:0000313" key="1">
    <source>
        <dbReference type="EMBL" id="KAH7837583.1"/>
    </source>
</evidence>
<gene>
    <name evidence="1" type="ORF">Vadar_015485</name>
</gene>
<name>A0ACB7XA82_9ERIC</name>
<dbReference type="Proteomes" id="UP000828048">
    <property type="component" value="Chromosome 6"/>
</dbReference>
<proteinExistence type="predicted"/>
<evidence type="ECO:0000313" key="2">
    <source>
        <dbReference type="Proteomes" id="UP000828048"/>
    </source>
</evidence>
<dbReference type="EMBL" id="CM037156">
    <property type="protein sequence ID" value="KAH7837583.1"/>
    <property type="molecule type" value="Genomic_DNA"/>
</dbReference>
<comment type="caution">
    <text evidence="1">The sequence shown here is derived from an EMBL/GenBank/DDBJ whole genome shotgun (WGS) entry which is preliminary data.</text>
</comment>
<sequence length="467" mass="51663">MIVEMEPLSMGNLISATQTTFLPRYSSGPVRIPRSITHLRRFRFVLYSKKAAFQDFQGYAKPSRLLVAKEPELCTDSSLEKLFTSFKVRGSECLYRVKLQTSSIYGSGLSNLNAGILLCLIDENGDSILQRIPASLTKEPNQVEAKISDVLQFQRGSVDEFAFEGPKLQKIESLWISVESGQWRLGGISLMTTFPYQSTLDENGRKEAQYIGSEYKFEVEDTLLEPNSVTTDGTSKEESMREYANLKLSLLFYDALLILSGSSLASFSAGENAAFGFLTGGTIGFLYLLLLQRSVDGLPAPASKSIDKKGKLDKLFGRFKGPVSTLVLAFIFAAVAVKYGSGDDAVDLTPKELLFGMLGFLSCKVAVVLAAFKPMPMGLGENKSSGDGRLNNDGDDDGDEDGDDDDDDDDDEQEDIDMVQRLVPLTIISNRSRYEITYAGEIKEKPYLLQSGSNRLRLNQINRKWRS</sequence>
<keyword evidence="2" id="KW-1185">Reference proteome</keyword>
<organism evidence="1 2">
    <name type="scientific">Vaccinium darrowii</name>
    <dbReference type="NCBI Taxonomy" id="229202"/>
    <lineage>
        <taxon>Eukaryota</taxon>
        <taxon>Viridiplantae</taxon>
        <taxon>Streptophyta</taxon>
        <taxon>Embryophyta</taxon>
        <taxon>Tracheophyta</taxon>
        <taxon>Spermatophyta</taxon>
        <taxon>Magnoliopsida</taxon>
        <taxon>eudicotyledons</taxon>
        <taxon>Gunneridae</taxon>
        <taxon>Pentapetalae</taxon>
        <taxon>asterids</taxon>
        <taxon>Ericales</taxon>
        <taxon>Ericaceae</taxon>
        <taxon>Vaccinioideae</taxon>
        <taxon>Vaccinieae</taxon>
        <taxon>Vaccinium</taxon>
    </lineage>
</organism>
<reference evidence="1 2" key="1">
    <citation type="journal article" date="2021" name="Hortic Res">
        <title>High-quality reference genome and annotation aids understanding of berry development for evergreen blueberry (Vaccinium darrowii).</title>
        <authorList>
            <person name="Yu J."/>
            <person name="Hulse-Kemp A.M."/>
            <person name="Babiker E."/>
            <person name="Staton M."/>
        </authorList>
    </citation>
    <scope>NUCLEOTIDE SEQUENCE [LARGE SCALE GENOMIC DNA]</scope>
    <source>
        <strain evidence="2">cv. NJ 8807/NJ 8810</strain>
        <tissue evidence="1">Young leaf</tissue>
    </source>
</reference>